<dbReference type="AlphaFoldDB" id="A0AAD9XWC1"/>
<evidence type="ECO:0000313" key="1">
    <source>
        <dbReference type="EMBL" id="KAK2729396.1"/>
    </source>
</evidence>
<name>A0AAD9XWC1_COLKA</name>
<dbReference type="Proteomes" id="UP001281614">
    <property type="component" value="Unassembled WGS sequence"/>
</dbReference>
<sequence>MGTWSKGDVCWPRDLLKNDISNCRIMTWGYDSSVANFFTQASRESIFGHADSLLSDVSMERRDV</sequence>
<reference evidence="1" key="1">
    <citation type="submission" date="2023-02" db="EMBL/GenBank/DDBJ databases">
        <title>Colletotrichum kahawae CIFC_Que2 genome sequencing and assembly.</title>
        <authorList>
            <person name="Baroncelli R."/>
        </authorList>
    </citation>
    <scope>NUCLEOTIDE SEQUENCE</scope>
    <source>
        <strain evidence="1">CIFC_Que2</strain>
    </source>
</reference>
<organism evidence="1 2">
    <name type="scientific">Colletotrichum kahawae</name>
    <name type="common">Coffee berry disease fungus</name>
    <dbReference type="NCBI Taxonomy" id="34407"/>
    <lineage>
        <taxon>Eukaryota</taxon>
        <taxon>Fungi</taxon>
        <taxon>Dikarya</taxon>
        <taxon>Ascomycota</taxon>
        <taxon>Pezizomycotina</taxon>
        <taxon>Sordariomycetes</taxon>
        <taxon>Hypocreomycetidae</taxon>
        <taxon>Glomerellales</taxon>
        <taxon>Glomerellaceae</taxon>
        <taxon>Colletotrichum</taxon>
        <taxon>Colletotrichum gloeosporioides species complex</taxon>
    </lineage>
</organism>
<comment type="caution">
    <text evidence="1">The sequence shown here is derived from an EMBL/GenBank/DDBJ whole genome shotgun (WGS) entry which is preliminary data.</text>
</comment>
<evidence type="ECO:0000313" key="2">
    <source>
        <dbReference type="Proteomes" id="UP001281614"/>
    </source>
</evidence>
<keyword evidence="2" id="KW-1185">Reference proteome</keyword>
<accession>A0AAD9XWC1</accession>
<gene>
    <name evidence="1" type="ORF">CKAH01_10210</name>
</gene>
<proteinExistence type="predicted"/>
<protein>
    <submittedName>
        <fullName evidence="1">Nb-arc and ankyrin domain protein</fullName>
    </submittedName>
</protein>
<dbReference type="EMBL" id="VYYT01000788">
    <property type="protein sequence ID" value="KAK2729396.1"/>
    <property type="molecule type" value="Genomic_DNA"/>
</dbReference>